<reference evidence="2" key="1">
    <citation type="journal article" date="2020" name="mSystems">
        <title>Genome- and Community-Level Interaction Insights into Carbon Utilization and Element Cycling Functions of Hydrothermarchaeota in Hydrothermal Sediment.</title>
        <authorList>
            <person name="Zhou Z."/>
            <person name="Liu Y."/>
            <person name="Xu W."/>
            <person name="Pan J."/>
            <person name="Luo Z.H."/>
            <person name="Li M."/>
        </authorList>
    </citation>
    <scope>NUCLEOTIDE SEQUENCE [LARGE SCALE GENOMIC DNA]</scope>
    <source>
        <strain evidence="2">SpSt-1217</strain>
    </source>
</reference>
<evidence type="ECO:0000313" key="2">
    <source>
        <dbReference type="EMBL" id="HDR51679.1"/>
    </source>
</evidence>
<dbReference type="Pfam" id="PF01609">
    <property type="entry name" value="DDE_Tnp_1"/>
    <property type="match status" value="1"/>
</dbReference>
<gene>
    <name evidence="2" type="ORF">ENN90_08690</name>
</gene>
<protein>
    <recommendedName>
        <fullName evidence="1">Transposase IS4-like domain-containing protein</fullName>
    </recommendedName>
</protein>
<dbReference type="GO" id="GO:0003677">
    <property type="term" value="F:DNA binding"/>
    <property type="evidence" value="ECO:0007669"/>
    <property type="project" value="InterPro"/>
</dbReference>
<sequence length="300" mass="34940">MCAVSKFTEKYDGVKGWRKISNWRREMKGLMRELGKASSSGGKNKEQKVKTAAENYLIKARLLSQKIKKEIPGLPINDEGDLTLIIVLEYFAGLMEKHIDLVERRILKGEQIPHQEKLFSVFETYTEWVKKGKMHPSVELGKKLAITTDQYGLIVDYQIMEAEQDREIIVEVADRLQNHYKIASWSFDKGFWLKTNKELLELEVPQVIMPKLGRRNKEEGALEHSPSFKRLKNKHSAIESSINELENRGLYRCPERGYHHFQRYIGLSVAAYNLKKIGRKLLKQQREELKKAREKLRQAA</sequence>
<dbReference type="EMBL" id="DSDK01000474">
    <property type="protein sequence ID" value="HDR51679.1"/>
    <property type="molecule type" value="Genomic_DNA"/>
</dbReference>
<comment type="caution">
    <text evidence="2">The sequence shown here is derived from an EMBL/GenBank/DDBJ whole genome shotgun (WGS) entry which is preliminary data.</text>
</comment>
<accession>A0A831PJE6</accession>
<dbReference type="InterPro" id="IPR002559">
    <property type="entry name" value="Transposase_11"/>
</dbReference>
<dbReference type="GO" id="GO:0004803">
    <property type="term" value="F:transposase activity"/>
    <property type="evidence" value="ECO:0007669"/>
    <property type="project" value="InterPro"/>
</dbReference>
<proteinExistence type="predicted"/>
<dbReference type="GO" id="GO:0006313">
    <property type="term" value="P:DNA transposition"/>
    <property type="evidence" value="ECO:0007669"/>
    <property type="project" value="InterPro"/>
</dbReference>
<name>A0A831PJE6_9BACT</name>
<evidence type="ECO:0000259" key="1">
    <source>
        <dbReference type="Pfam" id="PF01609"/>
    </source>
</evidence>
<dbReference type="Proteomes" id="UP000886047">
    <property type="component" value="Unassembled WGS sequence"/>
</dbReference>
<dbReference type="AlphaFoldDB" id="A0A831PJE6"/>
<organism evidence="2">
    <name type="scientific">Mariniphaga anaerophila</name>
    <dbReference type="NCBI Taxonomy" id="1484053"/>
    <lineage>
        <taxon>Bacteria</taxon>
        <taxon>Pseudomonadati</taxon>
        <taxon>Bacteroidota</taxon>
        <taxon>Bacteroidia</taxon>
        <taxon>Marinilabiliales</taxon>
        <taxon>Prolixibacteraceae</taxon>
        <taxon>Mariniphaga</taxon>
    </lineage>
</organism>
<feature type="domain" description="Transposase IS4-like" evidence="1">
    <location>
        <begin position="127"/>
        <end position="274"/>
    </location>
</feature>